<feature type="region of interest" description="Disordered" evidence="1">
    <location>
        <begin position="81"/>
        <end position="100"/>
    </location>
</feature>
<proteinExistence type="predicted"/>
<dbReference type="EnsemblPlants" id="HORVU.MOREX.r3.5HG0479900.1">
    <property type="protein sequence ID" value="HORVU.MOREX.r3.5HG0479900.1.CDS1"/>
    <property type="gene ID" value="HORVU.MOREX.r3.5HG0479900"/>
</dbReference>
<name>A0A8I6YDD2_HORVV</name>
<reference evidence="2" key="3">
    <citation type="submission" date="2022-01" db="UniProtKB">
        <authorList>
            <consortium name="EnsemblPlants"/>
        </authorList>
    </citation>
    <scope>IDENTIFICATION</scope>
    <source>
        <strain evidence="2">subsp. vulgare</strain>
    </source>
</reference>
<reference evidence="2" key="2">
    <citation type="submission" date="2020-10" db="EMBL/GenBank/DDBJ databases">
        <authorList>
            <person name="Scholz U."/>
            <person name="Mascher M."/>
            <person name="Fiebig A."/>
        </authorList>
    </citation>
    <scope>NUCLEOTIDE SEQUENCE [LARGE SCALE GENOMIC DNA]</scope>
    <source>
        <strain evidence="2">cv. Morex</strain>
    </source>
</reference>
<dbReference type="SMR" id="A0A8I6YDD2"/>
<organism evidence="2 3">
    <name type="scientific">Hordeum vulgare subsp. vulgare</name>
    <name type="common">Domesticated barley</name>
    <dbReference type="NCBI Taxonomy" id="112509"/>
    <lineage>
        <taxon>Eukaryota</taxon>
        <taxon>Viridiplantae</taxon>
        <taxon>Streptophyta</taxon>
        <taxon>Embryophyta</taxon>
        <taxon>Tracheophyta</taxon>
        <taxon>Spermatophyta</taxon>
        <taxon>Magnoliopsida</taxon>
        <taxon>Liliopsida</taxon>
        <taxon>Poales</taxon>
        <taxon>Poaceae</taxon>
        <taxon>BOP clade</taxon>
        <taxon>Pooideae</taxon>
        <taxon>Triticodae</taxon>
        <taxon>Triticeae</taxon>
        <taxon>Hordeinae</taxon>
        <taxon>Hordeum</taxon>
    </lineage>
</organism>
<protein>
    <submittedName>
        <fullName evidence="2">Uncharacterized protein</fullName>
    </submittedName>
</protein>
<sequence>MENKASHLIEDGQESNSTIKAIAEVLAKHTKKPRFLQHVGIEHVHARSSDSNCQAESAAEKRGNVELQVCVDTLTKQLKESEETRLRQDEEYMKRDEENMKKQDAIDAKLDFLLSQLQAR</sequence>
<dbReference type="Proteomes" id="UP000011116">
    <property type="component" value="Chromosome 5H"/>
</dbReference>
<reference evidence="3" key="1">
    <citation type="journal article" date="2012" name="Nature">
        <title>A physical, genetic and functional sequence assembly of the barley genome.</title>
        <authorList>
            <consortium name="The International Barley Genome Sequencing Consortium"/>
            <person name="Mayer K.F."/>
            <person name="Waugh R."/>
            <person name="Brown J.W."/>
            <person name="Schulman A."/>
            <person name="Langridge P."/>
            <person name="Platzer M."/>
            <person name="Fincher G.B."/>
            <person name="Muehlbauer G.J."/>
            <person name="Sato K."/>
            <person name="Close T.J."/>
            <person name="Wise R.P."/>
            <person name="Stein N."/>
        </authorList>
    </citation>
    <scope>NUCLEOTIDE SEQUENCE [LARGE SCALE GENOMIC DNA]</scope>
    <source>
        <strain evidence="3">cv. Morex</strain>
    </source>
</reference>
<evidence type="ECO:0000313" key="2">
    <source>
        <dbReference type="EnsemblPlants" id="HORVU.MOREX.r3.5HG0479900.1.CDS1"/>
    </source>
</evidence>
<dbReference type="AlphaFoldDB" id="A0A8I6YDD2"/>
<evidence type="ECO:0000256" key="1">
    <source>
        <dbReference type="SAM" id="MobiDB-lite"/>
    </source>
</evidence>
<keyword evidence="3" id="KW-1185">Reference proteome</keyword>
<dbReference type="Gramene" id="HORVU.MOREX.r3.5HG0479900.1">
    <property type="protein sequence ID" value="HORVU.MOREX.r3.5HG0479900.1.CDS1"/>
    <property type="gene ID" value="HORVU.MOREX.r3.5HG0479900"/>
</dbReference>
<accession>A0A8I6YDD2</accession>
<evidence type="ECO:0000313" key="3">
    <source>
        <dbReference type="Proteomes" id="UP000011116"/>
    </source>
</evidence>